<dbReference type="OrthoDB" id="3189729at2"/>
<proteinExistence type="inferred from homology"/>
<dbReference type="AlphaFoldDB" id="A0A2V1K9E9"/>
<comment type="similarity">
    <text evidence="1">Belongs to the short-chain dehydrogenases/reductases (SDR) family.</text>
</comment>
<keyword evidence="3" id="KW-0560">Oxidoreductase</keyword>
<dbReference type="Pfam" id="PF13561">
    <property type="entry name" value="adh_short_C2"/>
    <property type="match status" value="1"/>
</dbReference>
<protein>
    <submittedName>
        <fullName evidence="4">Short-chain dehydrogenase</fullName>
    </submittedName>
</protein>
<dbReference type="GO" id="GO:0016491">
    <property type="term" value="F:oxidoreductase activity"/>
    <property type="evidence" value="ECO:0007669"/>
    <property type="project" value="UniProtKB-KW"/>
</dbReference>
<dbReference type="PRINTS" id="PR00081">
    <property type="entry name" value="GDHRDH"/>
</dbReference>
<dbReference type="EMBL" id="QETB01000001">
    <property type="protein sequence ID" value="PWF27402.1"/>
    <property type="molecule type" value="Genomic_DNA"/>
</dbReference>
<dbReference type="FunFam" id="3.40.50.720:FF:000084">
    <property type="entry name" value="Short-chain dehydrogenase reductase"/>
    <property type="match status" value="1"/>
</dbReference>
<evidence type="ECO:0000256" key="3">
    <source>
        <dbReference type="ARBA" id="ARBA00023002"/>
    </source>
</evidence>
<accession>A0A2V1K9E9</accession>
<gene>
    <name evidence="4" type="ORF">DD236_03175</name>
</gene>
<reference evidence="5" key="1">
    <citation type="submission" date="2018-05" db="EMBL/GenBank/DDBJ databases">
        <authorList>
            <person name="Li Y."/>
        </authorList>
    </citation>
    <scope>NUCLEOTIDE SEQUENCE [LARGE SCALE GENOMIC DNA]</scope>
    <source>
        <strain evidence="5">sk1b4</strain>
    </source>
</reference>
<dbReference type="SUPFAM" id="SSF51735">
    <property type="entry name" value="NAD(P)-binding Rossmann-fold domains"/>
    <property type="match status" value="1"/>
</dbReference>
<dbReference type="PANTHER" id="PTHR43618">
    <property type="entry name" value="7-ALPHA-HYDROXYSTEROID DEHYDROGENASE"/>
    <property type="match status" value="1"/>
</dbReference>
<keyword evidence="2" id="KW-0521">NADP</keyword>
<evidence type="ECO:0000256" key="1">
    <source>
        <dbReference type="ARBA" id="ARBA00006484"/>
    </source>
</evidence>
<evidence type="ECO:0000313" key="5">
    <source>
        <dbReference type="Proteomes" id="UP000245283"/>
    </source>
</evidence>
<dbReference type="Proteomes" id="UP000245283">
    <property type="component" value="Unassembled WGS sequence"/>
</dbReference>
<dbReference type="InterPro" id="IPR002347">
    <property type="entry name" value="SDR_fam"/>
</dbReference>
<keyword evidence="5" id="KW-1185">Reference proteome</keyword>
<name>A0A2V1K9E9_9ACTO</name>
<evidence type="ECO:0000313" key="4">
    <source>
        <dbReference type="EMBL" id="PWF27402.1"/>
    </source>
</evidence>
<comment type="caution">
    <text evidence="4">The sequence shown here is derived from an EMBL/GenBank/DDBJ whole genome shotgun (WGS) entry which is preliminary data.</text>
</comment>
<organism evidence="4 5">
    <name type="scientific">Ancrocorticia populi</name>
    <dbReference type="NCBI Taxonomy" id="2175228"/>
    <lineage>
        <taxon>Bacteria</taxon>
        <taxon>Bacillati</taxon>
        <taxon>Actinomycetota</taxon>
        <taxon>Actinomycetes</taxon>
        <taxon>Actinomycetales</taxon>
        <taxon>Actinomycetaceae</taxon>
        <taxon>Ancrocorticia</taxon>
    </lineage>
</organism>
<sequence>MNRFAVITGGTKGLGQAIAERLLSEGFDVLLTFGADQERARQVEAELRDVYRKSEIAVAQADATSTSSIDVIAGYIENHDRRLDALILNAGLTARGSLEELDLDTWDRVFRANVDIPLFTIQRLMDRFAAGGSIVFTGSLMGFQPHSMSLAYGVSKSAVSSLVKNLVKFLGPRGIRVNAVAPGFIDTEWQLAKPTHVRDSINSKISLGRFATPDEVTDPYIMLVNNSYITGETIVIDGGYSYR</sequence>
<dbReference type="Gene3D" id="3.40.50.720">
    <property type="entry name" value="NAD(P)-binding Rossmann-like Domain"/>
    <property type="match status" value="1"/>
</dbReference>
<dbReference type="CDD" id="cd05233">
    <property type="entry name" value="SDR_c"/>
    <property type="match status" value="1"/>
</dbReference>
<dbReference type="PANTHER" id="PTHR43618:SF12">
    <property type="entry name" value="OXIDOREDUCTASE, SHORT-CHAIN DEHYDROGENASE_REDUCTASE FAMILY (AFU_ORTHOLOGUE AFUA_1G14540)"/>
    <property type="match status" value="1"/>
</dbReference>
<dbReference type="InterPro" id="IPR052178">
    <property type="entry name" value="Sec_Metab_Biosynth_SDR"/>
</dbReference>
<dbReference type="RefSeq" id="WP_109092902.1">
    <property type="nucleotide sequence ID" value="NZ_QETB01000001.1"/>
</dbReference>
<evidence type="ECO:0000256" key="2">
    <source>
        <dbReference type="ARBA" id="ARBA00022857"/>
    </source>
</evidence>
<dbReference type="InterPro" id="IPR036291">
    <property type="entry name" value="NAD(P)-bd_dom_sf"/>
</dbReference>